<dbReference type="Proteomes" id="UP000254701">
    <property type="component" value="Unassembled WGS sequence"/>
</dbReference>
<dbReference type="Pfam" id="PF00561">
    <property type="entry name" value="Abhydrolase_1"/>
    <property type="match status" value="1"/>
</dbReference>
<evidence type="ECO:0000313" key="2">
    <source>
        <dbReference type="EMBL" id="SUU88084.1"/>
    </source>
</evidence>
<dbReference type="PRINTS" id="PR00111">
    <property type="entry name" value="ABHYDROLASE"/>
</dbReference>
<protein>
    <submittedName>
        <fullName evidence="2">2-hydroxy-6-oxononadienedioate/2-hydroxy-6-oxonon atrienedioate hydrolase</fullName>
        <ecNumber evidence="2">3.7.1.14</ecNumber>
    </submittedName>
</protein>
<dbReference type="InterPro" id="IPR050471">
    <property type="entry name" value="AB_hydrolase"/>
</dbReference>
<proteinExistence type="predicted"/>
<dbReference type="EC" id="3.7.1.14" evidence="2"/>
<dbReference type="InterPro" id="IPR000073">
    <property type="entry name" value="AB_hydrolase_1"/>
</dbReference>
<dbReference type="PANTHER" id="PTHR43433">
    <property type="entry name" value="HYDROLASE, ALPHA/BETA FOLD FAMILY PROTEIN"/>
    <property type="match status" value="1"/>
</dbReference>
<dbReference type="PANTHER" id="PTHR43433:SF1">
    <property type="entry name" value="BLL5160 PROTEIN"/>
    <property type="match status" value="1"/>
</dbReference>
<dbReference type="EMBL" id="UFSM01000001">
    <property type="protein sequence ID" value="SUU88084.1"/>
    <property type="molecule type" value="Genomic_DNA"/>
</dbReference>
<dbReference type="RefSeq" id="WP_115730482.1">
    <property type="nucleotide sequence ID" value="NZ_BAAAVY010000010.1"/>
</dbReference>
<dbReference type="OrthoDB" id="9815441at2"/>
<feature type="domain" description="AB hydrolase-1" evidence="1">
    <location>
        <begin position="61"/>
        <end position="297"/>
    </location>
</feature>
<name>A0A380WIT3_AMIAI</name>
<organism evidence="2 3">
    <name type="scientific">Aminobacter aminovorans</name>
    <name type="common">Chelatobacter heintzii</name>
    <dbReference type="NCBI Taxonomy" id="83263"/>
    <lineage>
        <taxon>Bacteria</taxon>
        <taxon>Pseudomonadati</taxon>
        <taxon>Pseudomonadota</taxon>
        <taxon>Alphaproteobacteria</taxon>
        <taxon>Hyphomicrobiales</taxon>
        <taxon>Phyllobacteriaceae</taxon>
        <taxon>Aminobacter</taxon>
    </lineage>
</organism>
<dbReference type="InterPro" id="IPR029058">
    <property type="entry name" value="AB_hydrolase_fold"/>
</dbReference>
<evidence type="ECO:0000313" key="3">
    <source>
        <dbReference type="Proteomes" id="UP000254701"/>
    </source>
</evidence>
<reference evidence="2 3" key="1">
    <citation type="submission" date="2018-06" db="EMBL/GenBank/DDBJ databases">
        <authorList>
            <consortium name="Pathogen Informatics"/>
            <person name="Doyle S."/>
        </authorList>
    </citation>
    <scope>NUCLEOTIDE SEQUENCE [LARGE SCALE GENOMIC DNA]</scope>
    <source>
        <strain evidence="2 3">NCTC10684</strain>
    </source>
</reference>
<sequence length="349" mass="37601">MNILTFVLVLLVAIVLALAGFTGVASWLIERRNPPVGSFIDIAGANIHYVHVPAPVGAELPPLVFIHGASANLKDQMLPLRPQFEGRAEMLFLDRPGHGWSGRGTGNNETQEGQAATIAALMDRLGIKDAIIVGHSFGGSIAATFALEHAEKTRGLLFLSAATHPWPGGDTSWYYSLSARPAVGRLFAAMVANPAGLMRIDAATTCVFSPDKVPDFYVDEASIKLVLRRQAFRANAIDVEGLYRHALKTAPRYPEIKAPTVVISGDADTVVYEEIHSMGLARDIPGAELVWVRKLGHKPDWVAPDLVAAAVEKLAGQPRDLQAMARRVEARMAGDDFGTDMCVNEKAPI</sequence>
<gene>
    <name evidence="2" type="primary">mhpC</name>
    <name evidence="2" type="ORF">NCTC10684_01291</name>
</gene>
<accession>A0A380WIT3</accession>
<evidence type="ECO:0000259" key="1">
    <source>
        <dbReference type="Pfam" id="PF00561"/>
    </source>
</evidence>
<dbReference type="Gene3D" id="3.40.50.1820">
    <property type="entry name" value="alpha/beta hydrolase"/>
    <property type="match status" value="1"/>
</dbReference>
<dbReference type="AlphaFoldDB" id="A0A380WIT3"/>
<dbReference type="SUPFAM" id="SSF53474">
    <property type="entry name" value="alpha/beta-Hydrolases"/>
    <property type="match status" value="1"/>
</dbReference>
<keyword evidence="2" id="KW-0378">Hydrolase</keyword>
<dbReference type="GO" id="GO:0016787">
    <property type="term" value="F:hydrolase activity"/>
    <property type="evidence" value="ECO:0007669"/>
    <property type="project" value="UniProtKB-KW"/>
</dbReference>